<dbReference type="Gene3D" id="2.30.29.30">
    <property type="entry name" value="Pleckstrin-homology domain (PH domain)/Phosphotyrosine-binding domain (PTB)"/>
    <property type="match status" value="1"/>
</dbReference>
<dbReference type="SUPFAM" id="SSF48065">
    <property type="entry name" value="DBL homology domain (DH-domain)"/>
    <property type="match status" value="1"/>
</dbReference>
<dbReference type="Pfam" id="PF00018">
    <property type="entry name" value="SH3_1"/>
    <property type="match status" value="1"/>
</dbReference>
<evidence type="ECO:0000256" key="2">
    <source>
        <dbReference type="PROSITE-ProRule" id="PRU00192"/>
    </source>
</evidence>
<dbReference type="InterPro" id="IPR011993">
    <property type="entry name" value="PH-like_dom_sf"/>
</dbReference>
<dbReference type="GO" id="GO:0005085">
    <property type="term" value="F:guanyl-nucleotide exchange factor activity"/>
    <property type="evidence" value="ECO:0007669"/>
    <property type="project" value="InterPro"/>
</dbReference>
<sequence>MTDNERRSDERLALRSLVDPSNLFGRMNENERLVVKTMSRNQRQLQEAKFEIITSEASYINSLNILKNHFMTHLEQIDEIDFCREDRRILFSDVMQVRNLSEKFLSQLEECRRNDIFLRGIFKVISEVSQKDFKIYVDYCSYQNSRDRTLTRLTQQHRPASTLREYTVGEVSERLGTVKYLENVLTARIRQPSVFAQTLSSLESSPVCQGLSLQSFLLVPMQRITKLQLLIGAVLNYMEQNDEEYEDSKKALYLLNKVVHDCNEGVRSVERMEELMQLSKQLKFDRGIKTMPLYSSSRWLVKKGKLTELKPEYFNSRSIYVFIFNDMLFLARKRSYLTPPKLTSRQEGRVGEHAHGSTLFPHTTGRTSSLTRASSHKLAHSKESFMESRSKELFPQHAERYLLLDHCTRENVRLMNTETLLHLPDKFSAGFCMLLTLLSNHKQKKISKLIYFTCESDRHRWTEALNPPQPERTSQIIKKIEDWPQVVVKWSYTAKQNDELSLEVSDIINVINKSSDGWYQGERVRDGEKGWFPGNYTVALVPEFMRNRANERHAIMSVYCL</sequence>
<dbReference type="EMBL" id="OE000053">
    <property type="protein sequence ID" value="CAD7452189.1"/>
    <property type="molecule type" value="Genomic_DNA"/>
</dbReference>
<proteinExistence type="predicted"/>
<dbReference type="Gene3D" id="1.20.900.10">
    <property type="entry name" value="Dbl homology (DH) domain"/>
    <property type="match status" value="1"/>
</dbReference>
<evidence type="ECO:0000313" key="6">
    <source>
        <dbReference type="EMBL" id="CAD7452189.1"/>
    </source>
</evidence>
<feature type="domain" description="DH" evidence="5">
    <location>
        <begin position="44"/>
        <end position="265"/>
    </location>
</feature>
<accession>A0A7R9FGP0</accession>
<reference evidence="6" key="1">
    <citation type="submission" date="2020-11" db="EMBL/GenBank/DDBJ databases">
        <authorList>
            <person name="Tran Van P."/>
        </authorList>
    </citation>
    <scope>NUCLEOTIDE SEQUENCE</scope>
</reference>
<dbReference type="SMART" id="SM00326">
    <property type="entry name" value="SH3"/>
    <property type="match status" value="1"/>
</dbReference>
<feature type="domain" description="SH3" evidence="4">
    <location>
        <begin position="481"/>
        <end position="542"/>
    </location>
</feature>
<dbReference type="Pfam" id="PF00621">
    <property type="entry name" value="RhoGEF"/>
    <property type="match status" value="1"/>
</dbReference>
<evidence type="ECO:0000256" key="1">
    <source>
        <dbReference type="ARBA" id="ARBA00022443"/>
    </source>
</evidence>
<feature type="compositionally biased region" description="Basic and acidic residues" evidence="3">
    <location>
        <begin position="344"/>
        <end position="355"/>
    </location>
</feature>
<dbReference type="PROSITE" id="PS50002">
    <property type="entry name" value="SH3"/>
    <property type="match status" value="1"/>
</dbReference>
<evidence type="ECO:0000259" key="4">
    <source>
        <dbReference type="PROSITE" id="PS50002"/>
    </source>
</evidence>
<dbReference type="PROSITE" id="PS50010">
    <property type="entry name" value="DH_2"/>
    <property type="match status" value="1"/>
</dbReference>
<gene>
    <name evidence="6" type="ORF">TTEB3V08_LOCUS376</name>
</gene>
<evidence type="ECO:0000259" key="5">
    <source>
        <dbReference type="PROSITE" id="PS50010"/>
    </source>
</evidence>
<dbReference type="CDD" id="cd00160">
    <property type="entry name" value="RhoGEF"/>
    <property type="match status" value="1"/>
</dbReference>
<protein>
    <submittedName>
        <fullName evidence="6">Uncharacterized protein</fullName>
    </submittedName>
</protein>
<dbReference type="SUPFAM" id="SSF50729">
    <property type="entry name" value="PH domain-like"/>
    <property type="match status" value="1"/>
</dbReference>
<evidence type="ECO:0000256" key="3">
    <source>
        <dbReference type="SAM" id="MobiDB-lite"/>
    </source>
</evidence>
<name>A0A7R9FGP0_9NEOP</name>
<dbReference type="InterPro" id="IPR035899">
    <property type="entry name" value="DBL_dom_sf"/>
</dbReference>
<dbReference type="SUPFAM" id="SSF50044">
    <property type="entry name" value="SH3-domain"/>
    <property type="match status" value="1"/>
</dbReference>
<dbReference type="InterPro" id="IPR000219">
    <property type="entry name" value="DH_dom"/>
</dbReference>
<dbReference type="PANTHER" id="PTHR12845:SF5">
    <property type="entry name" value="EPHEXIN, ISOFORM D"/>
    <property type="match status" value="1"/>
</dbReference>
<dbReference type="InterPro" id="IPR001452">
    <property type="entry name" value="SH3_domain"/>
</dbReference>
<dbReference type="AlphaFoldDB" id="A0A7R9FGP0"/>
<organism evidence="6">
    <name type="scientific">Timema tahoe</name>
    <dbReference type="NCBI Taxonomy" id="61484"/>
    <lineage>
        <taxon>Eukaryota</taxon>
        <taxon>Metazoa</taxon>
        <taxon>Ecdysozoa</taxon>
        <taxon>Arthropoda</taxon>
        <taxon>Hexapoda</taxon>
        <taxon>Insecta</taxon>
        <taxon>Pterygota</taxon>
        <taxon>Neoptera</taxon>
        <taxon>Polyneoptera</taxon>
        <taxon>Phasmatodea</taxon>
        <taxon>Timematodea</taxon>
        <taxon>Timematoidea</taxon>
        <taxon>Timematidae</taxon>
        <taxon>Timema</taxon>
    </lineage>
</organism>
<feature type="compositionally biased region" description="Polar residues" evidence="3">
    <location>
        <begin position="360"/>
        <end position="373"/>
    </location>
</feature>
<dbReference type="Gene3D" id="2.30.30.40">
    <property type="entry name" value="SH3 Domains"/>
    <property type="match status" value="1"/>
</dbReference>
<feature type="region of interest" description="Disordered" evidence="3">
    <location>
        <begin position="343"/>
        <end position="373"/>
    </location>
</feature>
<keyword evidence="1 2" id="KW-0728">SH3 domain</keyword>
<dbReference type="InterPro" id="IPR036028">
    <property type="entry name" value="SH3-like_dom_sf"/>
</dbReference>
<dbReference type="InterPro" id="IPR047271">
    <property type="entry name" value="Ephexin-like"/>
</dbReference>
<dbReference type="CDD" id="cd11793">
    <property type="entry name" value="SH3_ephexin1_like"/>
    <property type="match status" value="1"/>
</dbReference>
<dbReference type="SMART" id="SM00325">
    <property type="entry name" value="RhoGEF"/>
    <property type="match status" value="1"/>
</dbReference>
<dbReference type="PANTHER" id="PTHR12845">
    <property type="entry name" value="GUANINE NUCLEOTIDE EXCHANGE FACTOR"/>
    <property type="match status" value="1"/>
</dbReference>